<reference evidence="1 2" key="1">
    <citation type="journal article" date="2018" name="Mol. Biol. Evol.">
        <title>Broad Genomic Sampling Reveals a Smut Pathogenic Ancestry of the Fungal Clade Ustilaginomycotina.</title>
        <authorList>
            <person name="Kijpornyongpan T."/>
            <person name="Mondo S.J."/>
            <person name="Barry K."/>
            <person name="Sandor L."/>
            <person name="Lee J."/>
            <person name="Lipzen A."/>
            <person name="Pangilinan J."/>
            <person name="LaButti K."/>
            <person name="Hainaut M."/>
            <person name="Henrissat B."/>
            <person name="Grigoriev I.V."/>
            <person name="Spatafora J.W."/>
            <person name="Aime M.C."/>
        </authorList>
    </citation>
    <scope>NUCLEOTIDE SEQUENCE [LARGE SCALE GENOMIC DNA]</scope>
    <source>
        <strain evidence="1 2">MCA 3645</strain>
    </source>
</reference>
<protein>
    <submittedName>
        <fullName evidence="1">Uncharacterized protein</fullName>
    </submittedName>
</protein>
<dbReference type="AlphaFoldDB" id="A0A317XWI9"/>
<organism evidence="1 2">
    <name type="scientific">Testicularia cyperi</name>
    <dbReference type="NCBI Taxonomy" id="1882483"/>
    <lineage>
        <taxon>Eukaryota</taxon>
        <taxon>Fungi</taxon>
        <taxon>Dikarya</taxon>
        <taxon>Basidiomycota</taxon>
        <taxon>Ustilaginomycotina</taxon>
        <taxon>Ustilaginomycetes</taxon>
        <taxon>Ustilaginales</taxon>
        <taxon>Anthracoideaceae</taxon>
        <taxon>Testicularia</taxon>
    </lineage>
</organism>
<gene>
    <name evidence="1" type="ORF">BCV70DRAFT_3437</name>
</gene>
<proteinExistence type="predicted"/>
<evidence type="ECO:0000313" key="1">
    <source>
        <dbReference type="EMBL" id="PWZ02624.1"/>
    </source>
</evidence>
<evidence type="ECO:0000313" key="2">
    <source>
        <dbReference type="Proteomes" id="UP000246740"/>
    </source>
</evidence>
<sequence>MHAVSSQQSWPLSCVGSKRRNVQHGWRLCSTAASPSEHLRSWYHTMSLSGPASTAMETSGLPPIHLFVTTAQHLSCASLYMLHRQSLYIRPRSVLNIEEWGSPRCINSSRAQTRPTAKARMSRKLSSTTATAKLTETRPECNSTTDCTRAQGSYQHPIFDTEWPDGRLHAMARQLQGSESREHTAGV</sequence>
<dbReference type="InParanoid" id="A0A317XWI9"/>
<accession>A0A317XWI9</accession>
<name>A0A317XWI9_9BASI</name>
<keyword evidence="2" id="KW-1185">Reference proteome</keyword>
<dbReference type="Proteomes" id="UP000246740">
    <property type="component" value="Unassembled WGS sequence"/>
</dbReference>
<dbReference type="EMBL" id="KZ819188">
    <property type="protein sequence ID" value="PWZ02624.1"/>
    <property type="molecule type" value="Genomic_DNA"/>
</dbReference>